<keyword evidence="2 11" id="KW-0813">Transport</keyword>
<dbReference type="EMBL" id="CAJNOC010001270">
    <property type="protein sequence ID" value="CAF0850296.1"/>
    <property type="molecule type" value="Genomic_DNA"/>
</dbReference>
<dbReference type="Gene3D" id="1.10.287.770">
    <property type="entry name" value="YojJ-like"/>
    <property type="match status" value="1"/>
</dbReference>
<feature type="transmembrane region" description="Helical" evidence="12">
    <location>
        <begin position="41"/>
        <end position="59"/>
    </location>
</feature>
<evidence type="ECO:0000313" key="14">
    <source>
        <dbReference type="Proteomes" id="UP000663879"/>
    </source>
</evidence>
<keyword evidence="9 11" id="KW-0739">Sodium transport</keyword>
<proteinExistence type="inferred from homology"/>
<evidence type="ECO:0000256" key="5">
    <source>
        <dbReference type="ARBA" id="ARBA00022989"/>
    </source>
</evidence>
<dbReference type="GO" id="GO:0015280">
    <property type="term" value="F:ligand-gated sodium channel activity"/>
    <property type="evidence" value="ECO:0007669"/>
    <property type="project" value="TreeGrafter"/>
</dbReference>
<keyword evidence="3 11" id="KW-0894">Sodium channel</keyword>
<evidence type="ECO:0000256" key="1">
    <source>
        <dbReference type="ARBA" id="ARBA00004141"/>
    </source>
</evidence>
<dbReference type="OrthoDB" id="5874059at2759"/>
<reference evidence="13" key="1">
    <citation type="submission" date="2021-02" db="EMBL/GenBank/DDBJ databases">
        <authorList>
            <person name="Nowell W R."/>
        </authorList>
    </citation>
    <scope>NUCLEOTIDE SEQUENCE</scope>
    <source>
        <strain evidence="13">Ploen Becks lab</strain>
    </source>
</reference>
<keyword evidence="14" id="KW-1185">Reference proteome</keyword>
<keyword evidence="4 11" id="KW-0812">Transmembrane</keyword>
<name>A0A813W5J4_9BILA</name>
<evidence type="ECO:0000256" key="8">
    <source>
        <dbReference type="ARBA" id="ARBA00023136"/>
    </source>
</evidence>
<keyword evidence="6" id="KW-0915">Sodium</keyword>
<dbReference type="AlphaFoldDB" id="A0A813W5J4"/>
<dbReference type="Gene3D" id="2.60.470.10">
    <property type="entry name" value="Acid-sensing ion channels like domains"/>
    <property type="match status" value="1"/>
</dbReference>
<keyword evidence="10 11" id="KW-0407">Ion channel</keyword>
<keyword evidence="7 11" id="KW-0406">Ion transport</keyword>
<gene>
    <name evidence="13" type="ORF">OXX778_LOCUS8915</name>
</gene>
<protein>
    <submittedName>
        <fullName evidence="13">Uncharacterized protein</fullName>
    </submittedName>
</protein>
<evidence type="ECO:0000256" key="2">
    <source>
        <dbReference type="ARBA" id="ARBA00022448"/>
    </source>
</evidence>
<evidence type="ECO:0000256" key="11">
    <source>
        <dbReference type="RuleBase" id="RU000679"/>
    </source>
</evidence>
<keyword evidence="8 12" id="KW-0472">Membrane</keyword>
<evidence type="ECO:0000256" key="6">
    <source>
        <dbReference type="ARBA" id="ARBA00023053"/>
    </source>
</evidence>
<organism evidence="13 14">
    <name type="scientific">Brachionus calyciflorus</name>
    <dbReference type="NCBI Taxonomy" id="104777"/>
    <lineage>
        <taxon>Eukaryota</taxon>
        <taxon>Metazoa</taxon>
        <taxon>Spiralia</taxon>
        <taxon>Gnathifera</taxon>
        <taxon>Rotifera</taxon>
        <taxon>Eurotatoria</taxon>
        <taxon>Monogononta</taxon>
        <taxon>Pseudotrocha</taxon>
        <taxon>Ploima</taxon>
        <taxon>Brachionidae</taxon>
        <taxon>Brachionus</taxon>
    </lineage>
</organism>
<comment type="caution">
    <text evidence="13">The sequence shown here is derived from an EMBL/GenBank/DDBJ whole genome shotgun (WGS) entry which is preliminary data.</text>
</comment>
<dbReference type="InterPro" id="IPR001873">
    <property type="entry name" value="ENaC"/>
</dbReference>
<sequence length="460" mass="53331">MEKKANNKRERIKSKIREALVSSTSHGIPNIFSSDNLIQKFVWIVFTLIATSLCGYLILENIINYKKYEVSSKTQIVFEEEPIFPSVTFCNGNFITKYSKEIFEKLYPYFQNTYDDELNRFQIIKEIYAFSNYNLSYLKELGDSKSDLIGPTTEKSLIPLPIQEYNLEEHFTQYFDNYYGNCFTFNSFKYDNGSKREPLRANLNNHGFVFTLILDLNEKLSEYFSKSAIVFIHEFGSWPKSAEPISILPGQLTNIAIKKTLSKRLAKPYSNCDHDTDNPLKYKSEYFKAVHNISKKYKQSLCIRLCFENLVLRNCPCYLSLIPNFDIRNCLNNTEEDCPQKVNNMLTQNNYLNSECVQKCPLECEFITYSTKVSTKKFLYKDNMPVSRVQIYFENLYSTEFVETELIDIPTLLSNIGGIAGLFLGVSVLSFVEIVSLIIELLRISLAKNSKVKEKMNESI</sequence>
<evidence type="ECO:0000256" key="7">
    <source>
        <dbReference type="ARBA" id="ARBA00023065"/>
    </source>
</evidence>
<dbReference type="PRINTS" id="PR01078">
    <property type="entry name" value="AMINACHANNEL"/>
</dbReference>
<evidence type="ECO:0000313" key="13">
    <source>
        <dbReference type="EMBL" id="CAF0850296.1"/>
    </source>
</evidence>
<dbReference type="Pfam" id="PF00858">
    <property type="entry name" value="ASC"/>
    <property type="match status" value="1"/>
</dbReference>
<evidence type="ECO:0000256" key="12">
    <source>
        <dbReference type="SAM" id="Phobius"/>
    </source>
</evidence>
<accession>A0A813W5J4</accession>
<keyword evidence="5 12" id="KW-1133">Transmembrane helix</keyword>
<comment type="subcellular location">
    <subcellularLocation>
        <location evidence="1">Membrane</location>
        <topology evidence="1">Multi-pass membrane protein</topology>
    </subcellularLocation>
</comment>
<evidence type="ECO:0000256" key="3">
    <source>
        <dbReference type="ARBA" id="ARBA00022461"/>
    </source>
</evidence>
<dbReference type="Proteomes" id="UP000663879">
    <property type="component" value="Unassembled WGS sequence"/>
</dbReference>
<dbReference type="GO" id="GO:0005886">
    <property type="term" value="C:plasma membrane"/>
    <property type="evidence" value="ECO:0007669"/>
    <property type="project" value="TreeGrafter"/>
</dbReference>
<evidence type="ECO:0000256" key="4">
    <source>
        <dbReference type="ARBA" id="ARBA00022692"/>
    </source>
</evidence>
<evidence type="ECO:0000256" key="10">
    <source>
        <dbReference type="ARBA" id="ARBA00023303"/>
    </source>
</evidence>
<evidence type="ECO:0000256" key="9">
    <source>
        <dbReference type="ARBA" id="ARBA00023201"/>
    </source>
</evidence>
<comment type="similarity">
    <text evidence="11">Belongs to the amiloride-sensitive sodium channel (TC 1.A.6) family.</text>
</comment>
<feature type="transmembrane region" description="Helical" evidence="12">
    <location>
        <begin position="419"/>
        <end position="442"/>
    </location>
</feature>
<dbReference type="PANTHER" id="PTHR11690">
    <property type="entry name" value="AMILORIDE-SENSITIVE SODIUM CHANNEL-RELATED"/>
    <property type="match status" value="1"/>
</dbReference>